<sequence>MHNLADWISGTVMGGCVGRSRTDGQGSARSSTRSKKRGVRQPVKVLAMHLVKMRTAVSLSPHVLSLLSSAISRRRSKLLTADRRGSRRKSGSDCKLCQLLPLLILLLPSAP</sequence>
<dbReference type="AlphaFoldDB" id="A0AAD3MSI5"/>
<dbReference type="Proteomes" id="UP001279410">
    <property type="component" value="Unassembled WGS sequence"/>
</dbReference>
<gene>
    <name evidence="2" type="ORF">AKAME5_002898200</name>
</gene>
<proteinExistence type="predicted"/>
<protein>
    <submittedName>
        <fullName evidence="2">Ubiquitin domain-containing protein 1-like isoform X1</fullName>
    </submittedName>
</protein>
<accession>A0AAD3MSI5</accession>
<evidence type="ECO:0000313" key="3">
    <source>
        <dbReference type="Proteomes" id="UP001279410"/>
    </source>
</evidence>
<dbReference type="EMBL" id="BRZM01004886">
    <property type="protein sequence ID" value="GLD60268.1"/>
    <property type="molecule type" value="Genomic_DNA"/>
</dbReference>
<keyword evidence="3" id="KW-1185">Reference proteome</keyword>
<feature type="region of interest" description="Disordered" evidence="1">
    <location>
        <begin position="15"/>
        <end position="40"/>
    </location>
</feature>
<organism evidence="2 3">
    <name type="scientific">Lates japonicus</name>
    <name type="common">Japanese lates</name>
    <dbReference type="NCBI Taxonomy" id="270547"/>
    <lineage>
        <taxon>Eukaryota</taxon>
        <taxon>Metazoa</taxon>
        <taxon>Chordata</taxon>
        <taxon>Craniata</taxon>
        <taxon>Vertebrata</taxon>
        <taxon>Euteleostomi</taxon>
        <taxon>Actinopterygii</taxon>
        <taxon>Neopterygii</taxon>
        <taxon>Teleostei</taxon>
        <taxon>Neoteleostei</taxon>
        <taxon>Acanthomorphata</taxon>
        <taxon>Carangaria</taxon>
        <taxon>Carangaria incertae sedis</taxon>
        <taxon>Centropomidae</taxon>
        <taxon>Lates</taxon>
    </lineage>
</organism>
<reference evidence="2" key="1">
    <citation type="submission" date="2022-08" db="EMBL/GenBank/DDBJ databases">
        <title>Genome sequencing of akame (Lates japonicus).</title>
        <authorList>
            <person name="Hashiguchi Y."/>
            <person name="Takahashi H."/>
        </authorList>
    </citation>
    <scope>NUCLEOTIDE SEQUENCE</scope>
    <source>
        <strain evidence="2">Kochi</strain>
    </source>
</reference>
<comment type="caution">
    <text evidence="2">The sequence shown here is derived from an EMBL/GenBank/DDBJ whole genome shotgun (WGS) entry which is preliminary data.</text>
</comment>
<name>A0AAD3MSI5_LATJO</name>
<evidence type="ECO:0000256" key="1">
    <source>
        <dbReference type="SAM" id="MobiDB-lite"/>
    </source>
</evidence>
<evidence type="ECO:0000313" key="2">
    <source>
        <dbReference type="EMBL" id="GLD60268.1"/>
    </source>
</evidence>